<dbReference type="RefSeq" id="WP_381246396.1">
    <property type="nucleotide sequence ID" value="NZ_JBHTBI010000001.1"/>
</dbReference>
<name>A0ABW2VKH9_9ACTN</name>
<organism evidence="1 2">
    <name type="scientific">Streptomyces lutosisoli</name>
    <dbReference type="NCBI Taxonomy" id="2665721"/>
    <lineage>
        <taxon>Bacteria</taxon>
        <taxon>Bacillati</taxon>
        <taxon>Actinomycetota</taxon>
        <taxon>Actinomycetes</taxon>
        <taxon>Kitasatosporales</taxon>
        <taxon>Streptomycetaceae</taxon>
        <taxon>Streptomyces</taxon>
    </lineage>
</organism>
<dbReference type="EMBL" id="JBHTEC010000001">
    <property type="protein sequence ID" value="MFD0284314.1"/>
    <property type="molecule type" value="Genomic_DNA"/>
</dbReference>
<sequence length="50" mass="4796">MTGLVNFVVVTVLGGGLPAANLPGLSSLTSTLPTSTVTSAVPVSGLLPTS</sequence>
<dbReference type="Proteomes" id="UP001596957">
    <property type="component" value="Unassembled WGS sequence"/>
</dbReference>
<comment type="caution">
    <text evidence="1">The sequence shown here is derived from an EMBL/GenBank/DDBJ whole genome shotgun (WGS) entry which is preliminary data.</text>
</comment>
<protein>
    <recommendedName>
        <fullName evidence="3">Secreted protein</fullName>
    </recommendedName>
</protein>
<keyword evidence="2" id="KW-1185">Reference proteome</keyword>
<reference evidence="2" key="1">
    <citation type="journal article" date="2019" name="Int. J. Syst. Evol. Microbiol.">
        <title>The Global Catalogue of Microorganisms (GCM) 10K type strain sequencing project: providing services to taxonomists for standard genome sequencing and annotation.</title>
        <authorList>
            <consortium name="The Broad Institute Genomics Platform"/>
            <consortium name="The Broad Institute Genome Sequencing Center for Infectious Disease"/>
            <person name="Wu L."/>
            <person name="Ma J."/>
        </authorList>
    </citation>
    <scope>NUCLEOTIDE SEQUENCE [LARGE SCALE GENOMIC DNA]</scope>
    <source>
        <strain evidence="2">CGMCC 4.7198</strain>
    </source>
</reference>
<evidence type="ECO:0000313" key="2">
    <source>
        <dbReference type="Proteomes" id="UP001596957"/>
    </source>
</evidence>
<proteinExistence type="predicted"/>
<evidence type="ECO:0008006" key="3">
    <source>
        <dbReference type="Google" id="ProtNLM"/>
    </source>
</evidence>
<accession>A0ABW2VKH9</accession>
<evidence type="ECO:0000313" key="1">
    <source>
        <dbReference type="EMBL" id="MFD0284314.1"/>
    </source>
</evidence>
<gene>
    <name evidence="1" type="ORF">ACFQZP_22065</name>
</gene>